<dbReference type="Pfam" id="PF07715">
    <property type="entry name" value="Plug"/>
    <property type="match status" value="1"/>
</dbReference>
<name>A0A4R2HP91_9SPHI</name>
<dbReference type="InterPro" id="IPR012910">
    <property type="entry name" value="Plug_dom"/>
</dbReference>
<dbReference type="NCBIfam" id="TIGR04057">
    <property type="entry name" value="SusC_RagA_signa"/>
    <property type="match status" value="1"/>
</dbReference>
<dbReference type="RefSeq" id="WP_132529352.1">
    <property type="nucleotide sequence ID" value="NZ_BMJO01000001.1"/>
</dbReference>
<dbReference type="InterPro" id="IPR008969">
    <property type="entry name" value="CarboxyPept-like_regulatory"/>
</dbReference>
<feature type="domain" description="TonB-dependent receptor plug" evidence="12">
    <location>
        <begin position="117"/>
        <end position="220"/>
    </location>
</feature>
<comment type="caution">
    <text evidence="14">The sequence shown here is derived from an EMBL/GenBank/DDBJ whole genome shotgun (WGS) entry which is preliminary data.</text>
</comment>
<keyword evidence="6 8" id="KW-0472">Membrane</keyword>
<comment type="subcellular location">
    <subcellularLocation>
        <location evidence="1 8">Cell outer membrane</location>
        <topology evidence="1 8">Multi-pass membrane protein</topology>
    </subcellularLocation>
</comment>
<evidence type="ECO:0000259" key="11">
    <source>
        <dbReference type="Pfam" id="PF00593"/>
    </source>
</evidence>
<evidence type="ECO:0000256" key="6">
    <source>
        <dbReference type="ARBA" id="ARBA00023136"/>
    </source>
</evidence>
<keyword evidence="5 9" id="KW-0798">TonB box</keyword>
<dbReference type="InterPro" id="IPR023996">
    <property type="entry name" value="TonB-dep_OMP_SusC/RagA"/>
</dbReference>
<dbReference type="PROSITE" id="PS52016">
    <property type="entry name" value="TONB_DEPENDENT_REC_3"/>
    <property type="match status" value="1"/>
</dbReference>
<feature type="chain" id="PRO_5020404451" evidence="10">
    <location>
        <begin position="21"/>
        <end position="1058"/>
    </location>
</feature>
<evidence type="ECO:0000256" key="10">
    <source>
        <dbReference type="SAM" id="SignalP"/>
    </source>
</evidence>
<evidence type="ECO:0000313" key="15">
    <source>
        <dbReference type="Proteomes" id="UP000295684"/>
    </source>
</evidence>
<dbReference type="Proteomes" id="UP000295684">
    <property type="component" value="Unassembled WGS sequence"/>
</dbReference>
<dbReference type="SUPFAM" id="SSF56935">
    <property type="entry name" value="Porins"/>
    <property type="match status" value="1"/>
</dbReference>
<evidence type="ECO:0000256" key="7">
    <source>
        <dbReference type="ARBA" id="ARBA00023237"/>
    </source>
</evidence>
<evidence type="ECO:0000256" key="5">
    <source>
        <dbReference type="ARBA" id="ARBA00023077"/>
    </source>
</evidence>
<accession>A0A4R2HP91</accession>
<reference evidence="16" key="2">
    <citation type="journal article" date="2019" name="Int. J. Syst. Evol. Microbiol.">
        <title>The Global Catalogue of Microorganisms (GCM) 10K type strain sequencing project: providing services to taxonomists for standard genome sequencing and annotation.</title>
        <authorList>
            <consortium name="The Broad Institute Genomics Platform"/>
            <consortium name="The Broad Institute Genome Sequencing Center for Infectious Disease"/>
            <person name="Wu L."/>
            <person name="Ma J."/>
        </authorList>
    </citation>
    <scope>NUCLEOTIDE SEQUENCE [LARGE SCALE GENOMIC DNA]</scope>
    <source>
        <strain evidence="16">CGMCC 1.15644</strain>
    </source>
</reference>
<keyword evidence="3 8" id="KW-1134">Transmembrane beta strand</keyword>
<evidence type="ECO:0000259" key="12">
    <source>
        <dbReference type="Pfam" id="PF07715"/>
    </source>
</evidence>
<evidence type="ECO:0000256" key="1">
    <source>
        <dbReference type="ARBA" id="ARBA00004571"/>
    </source>
</evidence>
<dbReference type="GO" id="GO:0009279">
    <property type="term" value="C:cell outer membrane"/>
    <property type="evidence" value="ECO:0007669"/>
    <property type="project" value="UniProtKB-SubCell"/>
</dbReference>
<dbReference type="InterPro" id="IPR023997">
    <property type="entry name" value="TonB-dep_OMP_SusC/RagA_CS"/>
</dbReference>
<dbReference type="NCBIfam" id="TIGR04056">
    <property type="entry name" value="OMP_RagA_SusC"/>
    <property type="match status" value="1"/>
</dbReference>
<keyword evidence="4 8" id="KW-0812">Transmembrane</keyword>
<dbReference type="Pfam" id="PF13715">
    <property type="entry name" value="CarbopepD_reg_2"/>
    <property type="match status" value="1"/>
</dbReference>
<organism evidence="14 15">
    <name type="scientific">Pedobacter psychrotolerans</name>
    <dbReference type="NCBI Taxonomy" id="1843235"/>
    <lineage>
        <taxon>Bacteria</taxon>
        <taxon>Pseudomonadati</taxon>
        <taxon>Bacteroidota</taxon>
        <taxon>Sphingobacteriia</taxon>
        <taxon>Sphingobacteriales</taxon>
        <taxon>Sphingobacteriaceae</taxon>
        <taxon>Pedobacter</taxon>
    </lineage>
</organism>
<comment type="similarity">
    <text evidence="8 9">Belongs to the TonB-dependent receptor family.</text>
</comment>
<dbReference type="Proteomes" id="UP000622648">
    <property type="component" value="Unassembled WGS sequence"/>
</dbReference>
<dbReference type="InterPro" id="IPR000531">
    <property type="entry name" value="Beta-barrel_TonB"/>
</dbReference>
<dbReference type="EMBL" id="SLWO01000001">
    <property type="protein sequence ID" value="TCO31214.1"/>
    <property type="molecule type" value="Genomic_DNA"/>
</dbReference>
<dbReference type="Pfam" id="PF00593">
    <property type="entry name" value="TonB_dep_Rec_b-barrel"/>
    <property type="match status" value="1"/>
</dbReference>
<reference evidence="14 15" key="3">
    <citation type="submission" date="2019-03" db="EMBL/GenBank/DDBJ databases">
        <title>Genomic Encyclopedia of Type Strains, Phase IV (KMG-IV): sequencing the most valuable type-strain genomes for metagenomic binning, comparative biology and taxonomic classification.</title>
        <authorList>
            <person name="Goeker M."/>
        </authorList>
    </citation>
    <scope>NUCLEOTIDE SEQUENCE [LARGE SCALE GENOMIC DNA]</scope>
    <source>
        <strain evidence="14 15">DSM 103236</strain>
    </source>
</reference>
<sequence>MKYYISVLMILLGSIIPALAQKSFTGKIVSEADAGALANAIINIDHGKLNYQSDRNGQFSLILSNGPHQFKISLLNYSTLDTLINFTGQLLIFKLKPAINQLDEVTVNTGYQKLGKEKLTGAYQQISGKVLAEQVGSSIMNRLEAVGNGLSIDRESFSRERINIRGVSTFSGPGNVLVILDNFPYEGSLDNLNPNDVESISILKDAAATSIWGSRAGNGVIVIQTKKGKYNQPLSISANLNHTFNQEPDLYRLPQMSSSDFIDVELNLFKKGFYQTDYNNLNKPVLTPVVELMYNNAFSQAEKDARIASYRNKDVRDDFSKYFYQNGYAQQYYVQAAAGGKGFGWTASAGYDDSRSELNALSNRLSLRYALNLDLLKNLKFDVGLLYTGSNSTTGKTGYGSITSASGSLYPYASFADENGNALPIAKDYSMNYINSLSASKLLDWHYYPLNNDEYQRTKGHQDDLNINTGLNYKWNGLSATLLYRLQRQSGSSNLLQEMGSYTTRNLINSFTQLNNNGTPIYKIPLGAIDDRSASLLRAQDLRAQLNYTKRIAAHGIDVMAGAERREQQGSGNNFRSYGFNANTLSITPVDYTTAFPNYVTGSSAYIPDRQGLSETQNRYLSVYGNVSYDYQEQYLLYGSARRDATNFFGVNTNDKWKPLWSAGIGWIISKASFYHIKSVDFLKLRLSYGFSGNADPNQAGLTTIQYGGTSVFTQSPYAAIDKKANPDLKWETVQNTNLGIDFNALNGRLSGSIDGYIKRGKDLLGVYPIDYTTGVGNFITKNVAAMQGKGIDVQLNSLNTQGRFKWQSTLNFSTNQTKVTDYYLLTTNSYDWVGGSTANISGIVGSPVYSIYAFKSSGLDATGDPIAYLKGSVSKDYTSITQTGTSLDELKLFGSALPTAFGNLQNRFSYKGFSLQMSISFKLGYYFRRQSISYSRLVSSGIGHSDYSLRWQKAGDELNTSVPAFIYPNNSARDVFYAGSEVLVERGDHIRFQYANLGYKLPDHWFGKTIRSAEIYLNTTNLGILWRANNKGIDPDYASPTTLLPTKTLSAGCRINL</sequence>
<dbReference type="Gene3D" id="2.170.130.10">
    <property type="entry name" value="TonB-dependent receptor, plug domain"/>
    <property type="match status" value="1"/>
</dbReference>
<evidence type="ECO:0000313" key="14">
    <source>
        <dbReference type="EMBL" id="TCO31214.1"/>
    </source>
</evidence>
<dbReference type="AlphaFoldDB" id="A0A4R2HP91"/>
<evidence type="ECO:0000256" key="3">
    <source>
        <dbReference type="ARBA" id="ARBA00022452"/>
    </source>
</evidence>
<evidence type="ECO:0000256" key="4">
    <source>
        <dbReference type="ARBA" id="ARBA00022692"/>
    </source>
</evidence>
<keyword evidence="16" id="KW-1185">Reference proteome</keyword>
<protein>
    <submittedName>
        <fullName evidence="13">SusC/RagA family TonB-linked outer membrane protein</fullName>
    </submittedName>
    <submittedName>
        <fullName evidence="14">TonB-linked SusC/RagA family outer membrane protein</fullName>
    </submittedName>
</protein>
<keyword evidence="7 8" id="KW-0998">Cell outer membrane</keyword>
<dbReference type="EMBL" id="BMJO01000001">
    <property type="protein sequence ID" value="GGE41355.1"/>
    <property type="molecule type" value="Genomic_DNA"/>
</dbReference>
<reference evidence="13" key="1">
    <citation type="journal article" date="2014" name="Int. J. Syst. Evol. Microbiol.">
        <title>Complete genome of a new Firmicutes species belonging to the dominant human colonic microbiota ('Ruminococcus bicirculans') reveals two chromosomes and a selective capacity to utilize plant glucans.</title>
        <authorList>
            <consortium name="NISC Comparative Sequencing Program"/>
            <person name="Wegmann U."/>
            <person name="Louis P."/>
            <person name="Goesmann A."/>
            <person name="Henrissat B."/>
            <person name="Duncan S.H."/>
            <person name="Flint H.J."/>
        </authorList>
    </citation>
    <scope>NUCLEOTIDE SEQUENCE</scope>
    <source>
        <strain evidence="13">CGMCC 1.15644</strain>
    </source>
</reference>
<feature type="signal peptide" evidence="10">
    <location>
        <begin position="1"/>
        <end position="20"/>
    </location>
</feature>
<evidence type="ECO:0000313" key="16">
    <source>
        <dbReference type="Proteomes" id="UP000622648"/>
    </source>
</evidence>
<dbReference type="InterPro" id="IPR039426">
    <property type="entry name" value="TonB-dep_rcpt-like"/>
</dbReference>
<dbReference type="Gene3D" id="2.40.170.20">
    <property type="entry name" value="TonB-dependent receptor, beta-barrel domain"/>
    <property type="match status" value="1"/>
</dbReference>
<feature type="domain" description="TonB-dependent receptor-like beta-barrel" evidence="11">
    <location>
        <begin position="429"/>
        <end position="866"/>
    </location>
</feature>
<dbReference type="OrthoDB" id="9768177at2"/>
<dbReference type="InterPro" id="IPR037066">
    <property type="entry name" value="Plug_dom_sf"/>
</dbReference>
<evidence type="ECO:0000256" key="2">
    <source>
        <dbReference type="ARBA" id="ARBA00022448"/>
    </source>
</evidence>
<evidence type="ECO:0000256" key="8">
    <source>
        <dbReference type="PROSITE-ProRule" id="PRU01360"/>
    </source>
</evidence>
<dbReference type="SUPFAM" id="SSF49464">
    <property type="entry name" value="Carboxypeptidase regulatory domain-like"/>
    <property type="match status" value="1"/>
</dbReference>
<reference evidence="13" key="4">
    <citation type="submission" date="2024-05" db="EMBL/GenBank/DDBJ databases">
        <authorList>
            <person name="Sun Q."/>
            <person name="Zhou Y."/>
        </authorList>
    </citation>
    <scope>NUCLEOTIDE SEQUENCE</scope>
    <source>
        <strain evidence="13">CGMCC 1.15644</strain>
    </source>
</reference>
<gene>
    <name evidence="14" type="ORF">EV200_101662</name>
    <name evidence="13" type="ORF">GCM10011413_04040</name>
</gene>
<proteinExistence type="inferred from homology"/>
<keyword evidence="2 8" id="KW-0813">Transport</keyword>
<keyword evidence="10" id="KW-0732">Signal</keyword>
<evidence type="ECO:0000256" key="9">
    <source>
        <dbReference type="RuleBase" id="RU003357"/>
    </source>
</evidence>
<evidence type="ECO:0000313" key="13">
    <source>
        <dbReference type="EMBL" id="GGE41355.1"/>
    </source>
</evidence>
<dbReference type="InterPro" id="IPR036942">
    <property type="entry name" value="Beta-barrel_TonB_sf"/>
</dbReference>